<evidence type="ECO:0000313" key="14">
    <source>
        <dbReference type="EMBL" id="TMO75709.1"/>
    </source>
</evidence>
<evidence type="ECO:0000256" key="8">
    <source>
        <dbReference type="PROSITE-ProRule" id="PRU01360"/>
    </source>
</evidence>
<feature type="domain" description="TonB-dependent receptor-like beta-barrel" evidence="11">
    <location>
        <begin position="362"/>
        <end position="907"/>
    </location>
</feature>
<accession>A0A5S3VC86</accession>
<dbReference type="Pfam" id="PF00593">
    <property type="entry name" value="TonB_dep_Rec_b-barrel"/>
    <property type="match status" value="1"/>
</dbReference>
<organism evidence="13 16">
    <name type="scientific">Pseudoalteromonas aurantia</name>
    <dbReference type="NCBI Taxonomy" id="43654"/>
    <lineage>
        <taxon>Bacteria</taxon>
        <taxon>Pseudomonadati</taxon>
        <taxon>Pseudomonadota</taxon>
        <taxon>Gammaproteobacteria</taxon>
        <taxon>Alteromonadales</taxon>
        <taxon>Pseudoalteromonadaceae</taxon>
        <taxon>Pseudoalteromonas</taxon>
    </lineage>
</organism>
<evidence type="ECO:0000313" key="15">
    <source>
        <dbReference type="Proteomes" id="UP000307164"/>
    </source>
</evidence>
<reference evidence="15 16" key="1">
    <citation type="submission" date="2018-01" db="EMBL/GenBank/DDBJ databases">
        <authorList>
            <person name="Paulsen S."/>
            <person name="Gram L.K."/>
        </authorList>
    </citation>
    <scope>NUCLEOTIDE SEQUENCE [LARGE SCALE GENOMIC DNA]</scope>
    <source>
        <strain evidence="13 16">S3790</strain>
        <strain evidence="14 15">S3895</strain>
    </source>
</reference>
<dbReference type="PANTHER" id="PTHR47234">
    <property type="match status" value="1"/>
</dbReference>
<evidence type="ECO:0000313" key="16">
    <source>
        <dbReference type="Proteomes" id="UP000307217"/>
    </source>
</evidence>
<dbReference type="Pfam" id="PF07715">
    <property type="entry name" value="Plug"/>
    <property type="match status" value="1"/>
</dbReference>
<feature type="domain" description="TonB-dependent receptor plug" evidence="12">
    <location>
        <begin position="53"/>
        <end position="167"/>
    </location>
</feature>
<keyword evidence="4 8" id="KW-0812">Transmembrane</keyword>
<evidence type="ECO:0000256" key="3">
    <source>
        <dbReference type="ARBA" id="ARBA00022452"/>
    </source>
</evidence>
<dbReference type="EMBL" id="PNBX01000014">
    <property type="protein sequence ID" value="TMO69702.1"/>
    <property type="molecule type" value="Genomic_DNA"/>
</dbReference>
<sequence length="944" mass="105502">MNNNKLRRLSPIAMAIAVICTNSSLALAAQEVKKIERVEVTSSRIKRVDIEGAINVHTISSSDMVRNGFDSVYDALMGSVAAGGAVLGEVETGSYTPGAKELNLRGLGPEYTLILVNGKRLAYYPMPFGGQTNFVNLDMIPTAMVERIDIQTGGASAIYGSDAMAGVVNIITKKGIDGHFIDAKFGQDTYGKGDKKSLTFVGGMKKDNFTFDYALEYKKEDALLSSDRPYHDSVWDNPDPDSNSEVNRSITVWAENTEYRNQYSEQYCNTDDNPHPQATQHFIKRSNYGPSCGWDETGDKLLRNESETYSVYLNSEYELSETTALFANGFYIQQDKKGRRNPFLWGHLGSFHGGNFWDPDIQNSDGGYGAPVKYMWRVLSDDEYTDDGLGRIFNDESMSFNFGVKGEVGEFYYSVGYSHANYDFADRYLSHTVAGNQFIKGEKLGEVNGMDVYRPNYKLFFGGATPDSVMQFMDWSTYDGNSFNDSVTADISGDLFELSAGAVQFSAYVEVMREGTRATPDDRILNKQFVGLTGVITDGERDRYAAAFEFLVPITSELSAEAAVRYDYYDDESQVGGAMTSQLGFTYKPTEQVVIRSAYGTTFRGPDMSSLYQGFSGNFATLNDRITADACRMLQSTQQVDGYNTDALSHTCETGQLDLTSANISSLQTGFETLSAGDLTLKEETGSSFTAGIVYEYSDELSFNIDFYSIKIKDKIKRLDSSYILDKLWLCQNGGENSDSELCGNMRERVKRYDENGQGIDRLGNAISGLAYTPHTIQEGYINAAERQDAGIDLGIRGTFDTAFGTFRYKADYNRVLKKKERIRAEDPLVDILDDQNNNDFKELGSFSATWESGDTSVSWLMLYKGKMWNNAVYGERQKLPAWIKHNVTLGYHINDDTRLIFTVKNLLNAMPPQDETFSNYPFYHGGRYDSIGREFSARLTYQF</sequence>
<evidence type="ECO:0000256" key="6">
    <source>
        <dbReference type="ARBA" id="ARBA00023136"/>
    </source>
</evidence>
<reference evidence="15 16" key="2">
    <citation type="submission" date="2019-06" db="EMBL/GenBank/DDBJ databases">
        <title>Co-occurence of chitin degradation, pigmentation and bioactivity in marine Pseudoalteromonas.</title>
        <authorList>
            <person name="Sonnenschein E.C."/>
            <person name="Bech P.K."/>
        </authorList>
    </citation>
    <scope>NUCLEOTIDE SEQUENCE [LARGE SCALE GENOMIC DNA]</scope>
    <source>
        <strain evidence="16">S3790</strain>
        <strain evidence="15">S3895</strain>
    </source>
</reference>
<dbReference type="EMBL" id="PNBW01000034">
    <property type="protein sequence ID" value="TMO75709.1"/>
    <property type="molecule type" value="Genomic_DNA"/>
</dbReference>
<dbReference type="Gene3D" id="2.170.130.10">
    <property type="entry name" value="TonB-dependent receptor, plug domain"/>
    <property type="match status" value="1"/>
</dbReference>
<keyword evidence="2 8" id="KW-0813">Transport</keyword>
<dbReference type="PANTHER" id="PTHR47234:SF1">
    <property type="entry name" value="TONB-DEPENDENT RECEPTOR"/>
    <property type="match status" value="1"/>
</dbReference>
<evidence type="ECO:0008006" key="17">
    <source>
        <dbReference type="Google" id="ProtNLM"/>
    </source>
</evidence>
<evidence type="ECO:0000256" key="7">
    <source>
        <dbReference type="ARBA" id="ARBA00023237"/>
    </source>
</evidence>
<dbReference type="InterPro" id="IPR000531">
    <property type="entry name" value="Beta-barrel_TonB"/>
</dbReference>
<dbReference type="InterPro" id="IPR012910">
    <property type="entry name" value="Plug_dom"/>
</dbReference>
<evidence type="ECO:0000256" key="4">
    <source>
        <dbReference type="ARBA" id="ARBA00022692"/>
    </source>
</evidence>
<evidence type="ECO:0000259" key="12">
    <source>
        <dbReference type="Pfam" id="PF07715"/>
    </source>
</evidence>
<evidence type="ECO:0000256" key="5">
    <source>
        <dbReference type="ARBA" id="ARBA00023077"/>
    </source>
</evidence>
<keyword evidence="15" id="KW-1185">Reference proteome</keyword>
<dbReference type="InterPro" id="IPR039426">
    <property type="entry name" value="TonB-dep_rcpt-like"/>
</dbReference>
<evidence type="ECO:0000256" key="10">
    <source>
        <dbReference type="SAM" id="SignalP"/>
    </source>
</evidence>
<comment type="subcellular location">
    <subcellularLocation>
        <location evidence="1 8">Cell outer membrane</location>
        <topology evidence="1 8">Multi-pass membrane protein</topology>
    </subcellularLocation>
</comment>
<keyword evidence="3 8" id="KW-1134">Transmembrane beta strand</keyword>
<proteinExistence type="inferred from homology"/>
<reference evidence="13" key="3">
    <citation type="submission" date="2019-09" db="EMBL/GenBank/DDBJ databases">
        <title>Co-occurence of chitin degradation, pigmentation and bioactivity in marine Pseudoalteromonas.</title>
        <authorList>
            <person name="Sonnenschein E.C."/>
            <person name="Bech P.K."/>
        </authorList>
    </citation>
    <scope>NUCLEOTIDE SEQUENCE</scope>
    <source>
        <strain evidence="13">S3790</strain>
        <strain evidence="14">S3895</strain>
    </source>
</reference>
<keyword evidence="6 8" id="KW-0472">Membrane</keyword>
<evidence type="ECO:0000256" key="2">
    <source>
        <dbReference type="ARBA" id="ARBA00022448"/>
    </source>
</evidence>
<gene>
    <name evidence="13" type="ORF">CWC19_04425</name>
    <name evidence="14" type="ORF">CWC20_07025</name>
</gene>
<dbReference type="OrthoDB" id="176248at2"/>
<dbReference type="InterPro" id="IPR036942">
    <property type="entry name" value="Beta-barrel_TonB_sf"/>
</dbReference>
<dbReference type="Proteomes" id="UP000307164">
    <property type="component" value="Unassembled WGS sequence"/>
</dbReference>
<dbReference type="PROSITE" id="PS52016">
    <property type="entry name" value="TONB_DEPENDENT_REC_3"/>
    <property type="match status" value="1"/>
</dbReference>
<dbReference type="Proteomes" id="UP000307217">
    <property type="component" value="Unassembled WGS sequence"/>
</dbReference>
<keyword evidence="5 9" id="KW-0798">TonB box</keyword>
<evidence type="ECO:0000256" key="1">
    <source>
        <dbReference type="ARBA" id="ARBA00004571"/>
    </source>
</evidence>
<evidence type="ECO:0000313" key="13">
    <source>
        <dbReference type="EMBL" id="TMO69702.1"/>
    </source>
</evidence>
<evidence type="ECO:0000256" key="9">
    <source>
        <dbReference type="RuleBase" id="RU003357"/>
    </source>
</evidence>
<comment type="caution">
    <text evidence="13">The sequence shown here is derived from an EMBL/GenBank/DDBJ whole genome shotgun (WGS) entry which is preliminary data.</text>
</comment>
<dbReference type="GO" id="GO:0009279">
    <property type="term" value="C:cell outer membrane"/>
    <property type="evidence" value="ECO:0007669"/>
    <property type="project" value="UniProtKB-SubCell"/>
</dbReference>
<dbReference type="SUPFAM" id="SSF56935">
    <property type="entry name" value="Porins"/>
    <property type="match status" value="1"/>
</dbReference>
<dbReference type="RefSeq" id="WP_138590357.1">
    <property type="nucleotide sequence ID" value="NZ_PNBW01000034.1"/>
</dbReference>
<feature type="signal peptide" evidence="10">
    <location>
        <begin position="1"/>
        <end position="28"/>
    </location>
</feature>
<dbReference type="InterPro" id="IPR037066">
    <property type="entry name" value="Plug_dom_sf"/>
</dbReference>
<evidence type="ECO:0000259" key="11">
    <source>
        <dbReference type="Pfam" id="PF00593"/>
    </source>
</evidence>
<feature type="chain" id="PRO_5024272216" description="TonB-dependent receptor" evidence="10">
    <location>
        <begin position="29"/>
        <end position="944"/>
    </location>
</feature>
<dbReference type="Gene3D" id="2.40.170.20">
    <property type="entry name" value="TonB-dependent receptor, beta-barrel domain"/>
    <property type="match status" value="1"/>
</dbReference>
<keyword evidence="10" id="KW-0732">Signal</keyword>
<dbReference type="AlphaFoldDB" id="A0A5S3VC86"/>
<protein>
    <recommendedName>
        <fullName evidence="17">TonB-dependent receptor</fullName>
    </recommendedName>
</protein>
<keyword evidence="7 8" id="KW-0998">Cell outer membrane</keyword>
<comment type="similarity">
    <text evidence="8 9">Belongs to the TonB-dependent receptor family.</text>
</comment>
<name>A0A5S3VC86_9GAMM</name>